<evidence type="ECO:0000256" key="3">
    <source>
        <dbReference type="ARBA" id="ARBA00023125"/>
    </source>
</evidence>
<dbReference type="Gene3D" id="1.10.8.10">
    <property type="entry name" value="DNA helicase RuvA subunit, C-terminal domain"/>
    <property type="match status" value="1"/>
</dbReference>
<sequence>MIGRIAGVILHRGQDQVLIDVRGIGYIVHVSERTAASLPPAGEAVALYTELLVREDLLQLFGFATMLEKEWHRLLTSVQGVGAKVSLAVLGTLGAEGLSRAITLGDWSAVRKAPGVGPKLAQRVVLELKDKAPGIMALGGNLTVDAGHPQIGGAVSTGIEPAETAAAASASMADAAARPASDTAQSATAAAEALSALINLGYGHGEAAAAVAEAQTDQASAQTPALIRAALRLLAPKG</sequence>
<keyword evidence="5 6" id="KW-0234">DNA repair</keyword>
<dbReference type="Proteomes" id="UP001165641">
    <property type="component" value="Unassembled WGS sequence"/>
</dbReference>
<keyword evidence="3 6" id="KW-0238">DNA-binding</keyword>
<dbReference type="NCBIfam" id="TIGR00084">
    <property type="entry name" value="ruvA"/>
    <property type="match status" value="1"/>
</dbReference>
<protein>
    <recommendedName>
        <fullName evidence="6">Holliday junction branch migration complex subunit RuvA</fullName>
    </recommendedName>
</protein>
<evidence type="ECO:0000256" key="6">
    <source>
        <dbReference type="HAMAP-Rule" id="MF_00031"/>
    </source>
</evidence>
<dbReference type="InterPro" id="IPR010994">
    <property type="entry name" value="RuvA_2-like"/>
</dbReference>
<comment type="similarity">
    <text evidence="6">Belongs to the RuvA family.</text>
</comment>
<dbReference type="Pfam" id="PF07499">
    <property type="entry name" value="RuvA_C"/>
    <property type="match status" value="1"/>
</dbReference>
<dbReference type="InterPro" id="IPR013849">
    <property type="entry name" value="DNA_helicase_Holl-junc_RuvA_I"/>
</dbReference>
<dbReference type="InterPro" id="IPR036267">
    <property type="entry name" value="RuvA_C_sf"/>
</dbReference>
<evidence type="ECO:0000259" key="7">
    <source>
        <dbReference type="Pfam" id="PF01330"/>
    </source>
</evidence>
<comment type="caution">
    <text evidence="9">The sequence shown here is derived from an EMBL/GenBank/DDBJ whole genome shotgun (WGS) entry which is preliminary data.</text>
</comment>
<dbReference type="EMBL" id="JAQBIE010000003">
    <property type="protein sequence ID" value="MDB6176431.1"/>
    <property type="molecule type" value="Genomic_DNA"/>
</dbReference>
<evidence type="ECO:0000256" key="4">
    <source>
        <dbReference type="ARBA" id="ARBA00023172"/>
    </source>
</evidence>
<dbReference type="SUPFAM" id="SSF46929">
    <property type="entry name" value="DNA helicase RuvA subunit, C-terminal domain"/>
    <property type="match status" value="1"/>
</dbReference>
<organism evidence="9 10">
    <name type="scientific">Paracoccus onchidii</name>
    <dbReference type="NCBI Taxonomy" id="3017813"/>
    <lineage>
        <taxon>Bacteria</taxon>
        <taxon>Pseudomonadati</taxon>
        <taxon>Pseudomonadota</taxon>
        <taxon>Alphaproteobacteria</taxon>
        <taxon>Rhodobacterales</taxon>
        <taxon>Paracoccaceae</taxon>
        <taxon>Paracoccus</taxon>
    </lineage>
</organism>
<dbReference type="Pfam" id="PF14520">
    <property type="entry name" value="HHH_5"/>
    <property type="match status" value="1"/>
</dbReference>
<comment type="domain">
    <text evidence="6">Has three domains with a flexible linker between the domains II and III and assumes an 'L' shape. Domain III is highly mobile and contacts RuvB.</text>
</comment>
<evidence type="ECO:0000313" key="10">
    <source>
        <dbReference type="Proteomes" id="UP001165641"/>
    </source>
</evidence>
<dbReference type="Gene3D" id="1.10.150.20">
    <property type="entry name" value="5' to 3' exonuclease, C-terminal subdomain"/>
    <property type="match status" value="1"/>
</dbReference>
<evidence type="ECO:0000256" key="2">
    <source>
        <dbReference type="ARBA" id="ARBA00022763"/>
    </source>
</evidence>
<dbReference type="InterPro" id="IPR011114">
    <property type="entry name" value="RuvA_C"/>
</dbReference>
<proteinExistence type="inferred from homology"/>
<keyword evidence="2 6" id="KW-0227">DNA damage</keyword>
<dbReference type="Pfam" id="PF01330">
    <property type="entry name" value="RuvA_N"/>
    <property type="match status" value="1"/>
</dbReference>
<dbReference type="SUPFAM" id="SSF47781">
    <property type="entry name" value="RuvA domain 2-like"/>
    <property type="match status" value="1"/>
</dbReference>
<reference evidence="9" key="1">
    <citation type="submission" date="2022-12" db="EMBL/GenBank/DDBJ databases">
        <title>Paracoccus onchidii sp. nov., isolated from a marine invertebrate from the South China Sea.</title>
        <authorList>
            <person name="Xu S."/>
            <person name="Liu Z."/>
            <person name="Xu Y."/>
        </authorList>
    </citation>
    <scope>NUCLEOTIDE SEQUENCE</scope>
    <source>
        <strain evidence="9">Z330</strain>
    </source>
</reference>
<feature type="domain" description="DNA helicase Holliday junction RuvA type" evidence="7">
    <location>
        <begin position="1"/>
        <end position="62"/>
    </location>
</feature>
<comment type="caution">
    <text evidence="6">Lacks conserved residue(s) required for the propagation of feature annotation.</text>
</comment>
<keyword evidence="1 6" id="KW-0963">Cytoplasm</keyword>
<evidence type="ECO:0000256" key="1">
    <source>
        <dbReference type="ARBA" id="ARBA00022490"/>
    </source>
</evidence>
<comment type="function">
    <text evidence="6">The RuvA-RuvB-RuvC complex processes Holliday junction (HJ) DNA during genetic recombination and DNA repair, while the RuvA-RuvB complex plays an important role in the rescue of blocked DNA replication forks via replication fork reversal (RFR). RuvA specifically binds to HJ cruciform DNA, conferring on it an open structure. The RuvB hexamer acts as an ATP-dependent pump, pulling dsDNA into and through the RuvAB complex. HJ branch migration allows RuvC to scan DNA until it finds its consensus sequence, where it cleaves and resolves the cruciform DNA.</text>
</comment>
<dbReference type="HAMAP" id="MF_00031">
    <property type="entry name" value="DNA_HJ_migration_RuvA"/>
    <property type="match status" value="1"/>
</dbReference>
<comment type="subunit">
    <text evidence="6">Homotetramer. Forms an RuvA(8)-RuvB(12)-Holliday junction (HJ) complex. HJ DNA is sandwiched between 2 RuvA tetramers; dsDNA enters through RuvA and exits via RuvB. An RuvB hexamer assembles on each DNA strand where it exits the tetramer. Each RuvB hexamer is contacted by two RuvA subunits (via domain III) on 2 adjacent RuvB subunits; this complex drives branch migration. In the full resolvosome a probable DNA-RuvA(4)-RuvB(12)-RuvC(2) complex forms which resolves the HJ.</text>
</comment>
<name>A0ABT4ZCI6_9RHOB</name>
<accession>A0ABT4ZCI6</accession>
<dbReference type="InterPro" id="IPR000085">
    <property type="entry name" value="RuvA"/>
</dbReference>
<keyword evidence="10" id="KW-1185">Reference proteome</keyword>
<comment type="subcellular location">
    <subcellularLocation>
        <location evidence="6">Cytoplasm</location>
    </subcellularLocation>
</comment>
<dbReference type="Gene3D" id="2.40.50.140">
    <property type="entry name" value="Nucleic acid-binding proteins"/>
    <property type="match status" value="1"/>
</dbReference>
<feature type="region of interest" description="Domain III" evidence="6">
    <location>
        <begin position="185"/>
        <end position="238"/>
    </location>
</feature>
<evidence type="ECO:0000259" key="8">
    <source>
        <dbReference type="Pfam" id="PF07499"/>
    </source>
</evidence>
<evidence type="ECO:0000313" key="9">
    <source>
        <dbReference type="EMBL" id="MDB6176431.1"/>
    </source>
</evidence>
<gene>
    <name evidence="6 9" type="primary">ruvA</name>
    <name evidence="9" type="ORF">PAF17_02805</name>
</gene>
<dbReference type="InterPro" id="IPR012340">
    <property type="entry name" value="NA-bd_OB-fold"/>
</dbReference>
<dbReference type="RefSeq" id="WP_271887567.1">
    <property type="nucleotide sequence ID" value="NZ_JAQBIE010000003.1"/>
</dbReference>
<feature type="region of interest" description="Domain I" evidence="6">
    <location>
        <begin position="1"/>
        <end position="64"/>
    </location>
</feature>
<keyword evidence="4 6" id="KW-0233">DNA recombination</keyword>
<feature type="domain" description="Holliday junction DNA helicase RuvA C-terminal" evidence="8">
    <location>
        <begin position="189"/>
        <end position="235"/>
    </location>
</feature>
<dbReference type="SUPFAM" id="SSF50249">
    <property type="entry name" value="Nucleic acid-binding proteins"/>
    <property type="match status" value="1"/>
</dbReference>
<evidence type="ECO:0000256" key="5">
    <source>
        <dbReference type="ARBA" id="ARBA00023204"/>
    </source>
</evidence>